<proteinExistence type="predicted"/>
<gene>
    <name evidence="2" type="ORF">MMF93_11855</name>
</gene>
<dbReference type="Proteomes" id="UP001202244">
    <property type="component" value="Chromosome"/>
</dbReference>
<dbReference type="EMBL" id="CP093846">
    <property type="protein sequence ID" value="UNS97127.1"/>
    <property type="molecule type" value="Genomic_DNA"/>
</dbReference>
<evidence type="ECO:0000256" key="1">
    <source>
        <dbReference type="SAM" id="MobiDB-lite"/>
    </source>
</evidence>
<sequence length="78" mass="8844">MERERASREQCLDCEWYRTQINRAAGDPEPRADLEALFGAHLRHKHGDGEHGDGKHGDGEHSDGERGEAARRRPLRSV</sequence>
<protein>
    <submittedName>
        <fullName evidence="2">Uncharacterized protein</fullName>
    </submittedName>
</protein>
<organism evidence="2 3">
    <name type="scientific">Streptomyces tubbatahanensis</name>
    <dbReference type="NCBI Taxonomy" id="2923272"/>
    <lineage>
        <taxon>Bacteria</taxon>
        <taxon>Bacillati</taxon>
        <taxon>Actinomycetota</taxon>
        <taxon>Actinomycetes</taxon>
        <taxon>Kitasatosporales</taxon>
        <taxon>Streptomycetaceae</taxon>
        <taxon>Streptomyces</taxon>
    </lineage>
</organism>
<reference evidence="2 3" key="1">
    <citation type="journal article" date="2023" name="Microbiol. Spectr.">
        <title>Synergy between Genome Mining, Metabolomics, and Bioinformatics Uncovers Antibacterial Chlorinated Carbazole Alkaloids and Their Biosynthetic Gene Cluster from Streptomyces tubbatahanensis sp. nov., a Novel Actinomycete Isolated from Sulu Sea, Philippines.</title>
        <authorList>
            <person name="Tenebro C.P."/>
            <person name="Trono D.J.V.L."/>
            <person name="Balida L.A.P."/>
            <person name="Bayog L.K.A."/>
            <person name="Bruna J.R."/>
            <person name="Sabido E.M."/>
            <person name="Caspe D.P.C."/>
            <person name="de Los Santos E.L.C."/>
            <person name="Saludes J.P."/>
            <person name="Dalisay D.S."/>
        </authorList>
    </citation>
    <scope>NUCLEOTIDE SEQUENCE [LARGE SCALE GENOMIC DNA]</scope>
    <source>
        <strain evidence="2 3">DSD3025</strain>
    </source>
</reference>
<accession>A0ABY3XRR1</accession>
<feature type="compositionally biased region" description="Basic and acidic residues" evidence="1">
    <location>
        <begin position="47"/>
        <end position="71"/>
    </location>
</feature>
<feature type="region of interest" description="Disordered" evidence="1">
    <location>
        <begin position="39"/>
        <end position="78"/>
    </location>
</feature>
<evidence type="ECO:0000313" key="2">
    <source>
        <dbReference type="EMBL" id="UNS97127.1"/>
    </source>
</evidence>
<keyword evidence="3" id="KW-1185">Reference proteome</keyword>
<name>A0ABY3XRR1_9ACTN</name>
<dbReference type="RefSeq" id="WP_242751287.1">
    <property type="nucleotide sequence ID" value="NZ_CP093846.1"/>
</dbReference>
<evidence type="ECO:0000313" key="3">
    <source>
        <dbReference type="Proteomes" id="UP001202244"/>
    </source>
</evidence>